<keyword evidence="1" id="KW-0812">Transmembrane</keyword>
<evidence type="ECO:0000313" key="3">
    <source>
        <dbReference type="Proteomes" id="UP001596186"/>
    </source>
</evidence>
<dbReference type="Proteomes" id="UP001596186">
    <property type="component" value="Unassembled WGS sequence"/>
</dbReference>
<dbReference type="RefSeq" id="WP_125591568.1">
    <property type="nucleotide sequence ID" value="NZ_JBHSSN010000002.1"/>
</dbReference>
<dbReference type="EMBL" id="JBHSSN010000002">
    <property type="protein sequence ID" value="MFC6322258.1"/>
    <property type="molecule type" value="Genomic_DNA"/>
</dbReference>
<evidence type="ECO:0000313" key="2">
    <source>
        <dbReference type="EMBL" id="MFC6322258.1"/>
    </source>
</evidence>
<feature type="transmembrane region" description="Helical" evidence="1">
    <location>
        <begin position="29"/>
        <end position="48"/>
    </location>
</feature>
<reference evidence="3" key="1">
    <citation type="journal article" date="2019" name="Int. J. Syst. Evol. Microbiol.">
        <title>The Global Catalogue of Microorganisms (GCM) 10K type strain sequencing project: providing services to taxonomists for standard genome sequencing and annotation.</title>
        <authorList>
            <consortium name="The Broad Institute Genomics Platform"/>
            <consortium name="The Broad Institute Genome Sequencing Center for Infectious Disease"/>
            <person name="Wu L."/>
            <person name="Ma J."/>
        </authorList>
    </citation>
    <scope>NUCLEOTIDE SEQUENCE [LARGE SCALE GENOMIC DNA]</scope>
    <source>
        <strain evidence="3">CCM 8895</strain>
    </source>
</reference>
<name>A0ABW1UUT1_9LACO</name>
<organism evidence="2 3">
    <name type="scientific">Companilactobacillus baiquanensis</name>
    <dbReference type="NCBI Taxonomy" id="2486005"/>
    <lineage>
        <taxon>Bacteria</taxon>
        <taxon>Bacillati</taxon>
        <taxon>Bacillota</taxon>
        <taxon>Bacilli</taxon>
        <taxon>Lactobacillales</taxon>
        <taxon>Lactobacillaceae</taxon>
        <taxon>Companilactobacillus</taxon>
    </lineage>
</organism>
<comment type="caution">
    <text evidence="2">The sequence shown here is derived from an EMBL/GenBank/DDBJ whole genome shotgun (WGS) entry which is preliminary data.</text>
</comment>
<keyword evidence="1" id="KW-0472">Membrane</keyword>
<protein>
    <submittedName>
        <fullName evidence="2">Uncharacterized protein</fullName>
    </submittedName>
</protein>
<evidence type="ECO:0000256" key="1">
    <source>
        <dbReference type="SAM" id="Phobius"/>
    </source>
</evidence>
<gene>
    <name evidence="2" type="ORF">ACFP1F_00565</name>
</gene>
<proteinExistence type="predicted"/>
<keyword evidence="1" id="KW-1133">Transmembrane helix</keyword>
<feature type="transmembrane region" description="Helical" evidence="1">
    <location>
        <begin position="60"/>
        <end position="80"/>
    </location>
</feature>
<accession>A0ABW1UUT1</accession>
<keyword evidence="3" id="KW-1185">Reference proteome</keyword>
<feature type="transmembrane region" description="Helical" evidence="1">
    <location>
        <begin position="5"/>
        <end position="23"/>
    </location>
</feature>
<sequence length="81" mass="8993">MKREYSYLITIAFILFDLVVSVLTQLNVISNLAGIMIGIFLIGALIILTRATRGINLRRARVAISFFMALFLSLMVTSLAV</sequence>